<comment type="domain">
    <text evidence="5">Contains a C-terminal catalytic domain, and an N-terminal region which modulates catalytic activity.</text>
</comment>
<dbReference type="EC" id="3.1.1.61" evidence="5"/>
<dbReference type="OrthoDB" id="9793421at2"/>
<evidence type="ECO:0000259" key="9">
    <source>
        <dbReference type="PROSITE" id="PS50122"/>
    </source>
</evidence>
<dbReference type="GO" id="GO:0050568">
    <property type="term" value="F:protein-glutamine glutaminase activity"/>
    <property type="evidence" value="ECO:0007669"/>
    <property type="project" value="UniProtKB-UniRule"/>
</dbReference>
<keyword evidence="1 5" id="KW-0963">Cytoplasm</keyword>
<comment type="similarity">
    <text evidence="5">Belongs to the CheB family.</text>
</comment>
<feature type="active site" evidence="5 6">
    <location>
        <position position="292"/>
    </location>
</feature>
<dbReference type="eggNOG" id="COG2201">
    <property type="taxonomic scope" value="Bacteria"/>
</dbReference>
<dbReference type="PROSITE" id="PS50110">
    <property type="entry name" value="RESPONSE_REGULATORY"/>
    <property type="match status" value="1"/>
</dbReference>
<dbReference type="GO" id="GO:0000156">
    <property type="term" value="F:phosphorelay response regulator activity"/>
    <property type="evidence" value="ECO:0007669"/>
    <property type="project" value="InterPro"/>
</dbReference>
<dbReference type="InterPro" id="IPR001789">
    <property type="entry name" value="Sig_transdc_resp-reg_receiver"/>
</dbReference>
<dbReference type="STRING" id="573413.Spirs_2912"/>
<dbReference type="PROSITE" id="PS50122">
    <property type="entry name" value="CHEB"/>
    <property type="match status" value="1"/>
</dbReference>
<name>E1R3P4_SEDSS</name>
<dbReference type="InterPro" id="IPR011006">
    <property type="entry name" value="CheY-like_superfamily"/>
</dbReference>
<comment type="function">
    <text evidence="5">Involved in chemotaxis. Part of a chemotaxis signal transduction system that modulates chemotaxis in response to various stimuli. Catalyzes the demethylation of specific methylglutamate residues introduced into the chemoreceptors (methyl-accepting chemotaxis proteins or MCP) by CheR. Also mediates the irreversible deamidation of specific glutamine residues to glutamic acid.</text>
</comment>
<dbReference type="Gene3D" id="3.40.50.2300">
    <property type="match status" value="1"/>
</dbReference>
<keyword evidence="11" id="KW-1185">Reference proteome</keyword>
<feature type="active site" evidence="5 6">
    <location>
        <position position="170"/>
    </location>
</feature>
<dbReference type="InterPro" id="IPR000673">
    <property type="entry name" value="Sig_transdc_resp-reg_Me-estase"/>
</dbReference>
<dbReference type="EC" id="3.5.1.44" evidence="5"/>
<sequence>MVQHKIRVLIVDDSALVRSILSKGLSQDPSIEVVGVAPDVYVARDKIVLLKPHVVTLDVEMPRMDGVEFLKRLMPQYPIPVVMVSAMTAPGARVTLDALENGAVDFVLKPSSSFGNNLEDMLGELIEKIKAASVVDVSRFKGRFHAKRLRKQVSGVLSGSTDKVVAIGASTGGTVALRQIVEAFPSDMPGTVIVQHMPPKFTKMFADKLNEITDVEVKEAENGDRVLRGRVLVAPGGYHMEIVRSGGRYIVRIKEGSKVNGHCPSVDVLFDSVAENVGPNAVGALLTGMGRDGADGLLRMKNNGARTIAQDEKSSVVFGMPKEAWENGGAEKLVSLEEIPKALVSILKELDR</sequence>
<dbReference type="CDD" id="cd16432">
    <property type="entry name" value="CheB_Rec"/>
    <property type="match status" value="1"/>
</dbReference>
<dbReference type="SMART" id="SM00448">
    <property type="entry name" value="REC"/>
    <property type="match status" value="1"/>
</dbReference>
<dbReference type="Gene3D" id="3.40.50.180">
    <property type="entry name" value="Methylesterase CheB, C-terminal domain"/>
    <property type="match status" value="1"/>
</dbReference>
<dbReference type="HOGENOM" id="CLU_000445_51_0_12"/>
<dbReference type="PIRSF" id="PIRSF000876">
    <property type="entry name" value="RR_chemtxs_CheB"/>
    <property type="match status" value="1"/>
</dbReference>
<dbReference type="Proteomes" id="UP000002318">
    <property type="component" value="Chromosome"/>
</dbReference>
<dbReference type="NCBIfam" id="NF001965">
    <property type="entry name" value="PRK00742.1"/>
    <property type="match status" value="1"/>
</dbReference>
<dbReference type="Pfam" id="PF01339">
    <property type="entry name" value="CheB_methylest"/>
    <property type="match status" value="1"/>
</dbReference>
<dbReference type="PANTHER" id="PTHR42872">
    <property type="entry name" value="PROTEIN-GLUTAMATE METHYLESTERASE/PROTEIN-GLUTAMINE GLUTAMINASE"/>
    <property type="match status" value="1"/>
</dbReference>
<evidence type="ECO:0000256" key="7">
    <source>
        <dbReference type="PROSITE-ProRule" id="PRU00169"/>
    </source>
</evidence>
<comment type="subcellular location">
    <subcellularLocation>
        <location evidence="5">Cytoplasm</location>
    </subcellularLocation>
</comment>
<dbReference type="AlphaFoldDB" id="E1R3P4"/>
<evidence type="ECO:0000256" key="6">
    <source>
        <dbReference type="PROSITE-ProRule" id="PRU00050"/>
    </source>
</evidence>
<evidence type="ECO:0000256" key="1">
    <source>
        <dbReference type="ARBA" id="ARBA00022490"/>
    </source>
</evidence>
<dbReference type="SUPFAM" id="SSF52172">
    <property type="entry name" value="CheY-like"/>
    <property type="match status" value="1"/>
</dbReference>
<evidence type="ECO:0000256" key="3">
    <source>
        <dbReference type="ARBA" id="ARBA00022801"/>
    </source>
</evidence>
<dbReference type="PANTHER" id="PTHR42872:SF6">
    <property type="entry name" value="PROTEIN-GLUTAMATE METHYLESTERASE_PROTEIN-GLUTAMINE GLUTAMINASE"/>
    <property type="match status" value="1"/>
</dbReference>
<comment type="PTM">
    <text evidence="5">Phosphorylated by CheA. Phosphorylation of the N-terminal regulatory domain activates the methylesterase activity.</text>
</comment>
<comment type="catalytic activity">
    <reaction evidence="4 5">
        <text>[protein]-L-glutamate 5-O-methyl ester + H2O = L-glutamyl-[protein] + methanol + H(+)</text>
        <dbReference type="Rhea" id="RHEA:23236"/>
        <dbReference type="Rhea" id="RHEA-COMP:10208"/>
        <dbReference type="Rhea" id="RHEA-COMP:10311"/>
        <dbReference type="ChEBI" id="CHEBI:15377"/>
        <dbReference type="ChEBI" id="CHEBI:15378"/>
        <dbReference type="ChEBI" id="CHEBI:17790"/>
        <dbReference type="ChEBI" id="CHEBI:29973"/>
        <dbReference type="ChEBI" id="CHEBI:82795"/>
        <dbReference type="EC" id="3.1.1.61"/>
    </reaction>
</comment>
<protein>
    <recommendedName>
        <fullName evidence="5">Protein-glutamate methylesterase/protein-glutamine glutaminase</fullName>
        <ecNumber evidence="5">3.1.1.61</ecNumber>
        <ecNumber evidence="5">3.5.1.44</ecNumber>
    </recommendedName>
</protein>
<keyword evidence="5 7" id="KW-0597">Phosphoprotein</keyword>
<feature type="active site" evidence="5 6">
    <location>
        <position position="196"/>
    </location>
</feature>
<dbReference type="HAMAP" id="MF_00099">
    <property type="entry name" value="CheB_chemtxs"/>
    <property type="match status" value="1"/>
</dbReference>
<evidence type="ECO:0000256" key="2">
    <source>
        <dbReference type="ARBA" id="ARBA00022500"/>
    </source>
</evidence>
<feature type="domain" description="Response regulatory" evidence="8">
    <location>
        <begin position="7"/>
        <end position="124"/>
    </location>
</feature>
<comment type="catalytic activity">
    <reaction evidence="5">
        <text>L-glutaminyl-[protein] + H2O = L-glutamyl-[protein] + NH4(+)</text>
        <dbReference type="Rhea" id="RHEA:16441"/>
        <dbReference type="Rhea" id="RHEA-COMP:10207"/>
        <dbReference type="Rhea" id="RHEA-COMP:10208"/>
        <dbReference type="ChEBI" id="CHEBI:15377"/>
        <dbReference type="ChEBI" id="CHEBI:28938"/>
        <dbReference type="ChEBI" id="CHEBI:29973"/>
        <dbReference type="ChEBI" id="CHEBI:30011"/>
        <dbReference type="EC" id="3.5.1.44"/>
    </reaction>
</comment>
<evidence type="ECO:0000256" key="5">
    <source>
        <dbReference type="HAMAP-Rule" id="MF_00099"/>
    </source>
</evidence>
<dbReference type="GO" id="GO:0006935">
    <property type="term" value="P:chemotaxis"/>
    <property type="evidence" value="ECO:0007669"/>
    <property type="project" value="UniProtKB-UniRule"/>
</dbReference>
<dbReference type="InterPro" id="IPR035909">
    <property type="entry name" value="CheB_C"/>
</dbReference>
<dbReference type="InterPro" id="IPR008248">
    <property type="entry name" value="CheB-like"/>
</dbReference>
<dbReference type="Pfam" id="PF00072">
    <property type="entry name" value="Response_reg"/>
    <property type="match status" value="1"/>
</dbReference>
<dbReference type="GO" id="GO:0005737">
    <property type="term" value="C:cytoplasm"/>
    <property type="evidence" value="ECO:0007669"/>
    <property type="project" value="UniProtKB-SubCell"/>
</dbReference>
<gene>
    <name evidence="5" type="primary">cheB</name>
    <name evidence="10" type="ordered locus">Spirs_2912</name>
</gene>
<organism evidence="10 11">
    <name type="scientific">Sediminispirochaeta smaragdinae (strain DSM 11293 / JCM 15392 / SEBR 4228)</name>
    <name type="common">Spirochaeta smaragdinae</name>
    <dbReference type="NCBI Taxonomy" id="573413"/>
    <lineage>
        <taxon>Bacteria</taxon>
        <taxon>Pseudomonadati</taxon>
        <taxon>Spirochaetota</taxon>
        <taxon>Spirochaetia</taxon>
        <taxon>Spirochaetales</taxon>
        <taxon>Spirochaetaceae</taxon>
        <taxon>Sediminispirochaeta</taxon>
    </lineage>
</organism>
<feature type="modified residue" description="4-aspartylphosphate" evidence="5 7">
    <location>
        <position position="58"/>
    </location>
</feature>
<feature type="domain" description="CheB-type methylesterase" evidence="9">
    <location>
        <begin position="158"/>
        <end position="350"/>
    </location>
</feature>
<evidence type="ECO:0000313" key="10">
    <source>
        <dbReference type="EMBL" id="ADK82015.1"/>
    </source>
</evidence>
<reference evidence="10 11" key="1">
    <citation type="journal article" date="2010" name="Stand. Genomic Sci.">
        <title>Complete genome sequence of Spirochaeta smaragdinae type strain (SEBR 4228).</title>
        <authorList>
            <person name="Mavromatis K."/>
            <person name="Yasawong M."/>
            <person name="Chertkov O."/>
            <person name="Lapidus A."/>
            <person name="Lucas S."/>
            <person name="Nolan M."/>
            <person name="Del Rio T.G."/>
            <person name="Tice H."/>
            <person name="Cheng J.F."/>
            <person name="Pitluck S."/>
            <person name="Liolios K."/>
            <person name="Ivanova N."/>
            <person name="Tapia R."/>
            <person name="Han C."/>
            <person name="Bruce D."/>
            <person name="Goodwin L."/>
            <person name="Pati A."/>
            <person name="Chen A."/>
            <person name="Palaniappan K."/>
            <person name="Land M."/>
            <person name="Hauser L."/>
            <person name="Chang Y.J."/>
            <person name="Jeffries C.D."/>
            <person name="Detter J.C."/>
            <person name="Rohde M."/>
            <person name="Brambilla E."/>
            <person name="Spring S."/>
            <person name="Goker M."/>
            <person name="Sikorski J."/>
            <person name="Woyke T."/>
            <person name="Bristow J."/>
            <person name="Eisen J.A."/>
            <person name="Markowitz V."/>
            <person name="Hugenholtz P."/>
            <person name="Klenk H.P."/>
            <person name="Kyrpides N.C."/>
        </authorList>
    </citation>
    <scope>NUCLEOTIDE SEQUENCE [LARGE SCALE GENOMIC DNA]</scope>
    <source>
        <strain evidence="11">DSM 11293 / JCM 15392 / SEBR 4228</strain>
    </source>
</reference>
<dbReference type="NCBIfam" id="NF009206">
    <property type="entry name" value="PRK12555.1"/>
    <property type="match status" value="1"/>
</dbReference>
<dbReference type="SUPFAM" id="SSF52738">
    <property type="entry name" value="Methylesterase CheB, C-terminal domain"/>
    <property type="match status" value="1"/>
</dbReference>
<keyword evidence="3 5" id="KW-0378">Hydrolase</keyword>
<dbReference type="GO" id="GO:0008984">
    <property type="term" value="F:protein-glutamate methylesterase activity"/>
    <property type="evidence" value="ECO:0007669"/>
    <property type="project" value="UniProtKB-UniRule"/>
</dbReference>
<evidence type="ECO:0000313" key="11">
    <source>
        <dbReference type="Proteomes" id="UP000002318"/>
    </source>
</evidence>
<dbReference type="RefSeq" id="WP_013255474.1">
    <property type="nucleotide sequence ID" value="NC_014364.1"/>
</dbReference>
<proteinExistence type="inferred from homology"/>
<evidence type="ECO:0000259" key="8">
    <source>
        <dbReference type="PROSITE" id="PS50110"/>
    </source>
</evidence>
<evidence type="ECO:0000256" key="4">
    <source>
        <dbReference type="ARBA" id="ARBA00048267"/>
    </source>
</evidence>
<keyword evidence="2 5" id="KW-0145">Chemotaxis</keyword>
<dbReference type="KEGG" id="ssm:Spirs_2912"/>
<dbReference type="CDD" id="cd17541">
    <property type="entry name" value="REC_CheB-like"/>
    <property type="match status" value="1"/>
</dbReference>
<dbReference type="EMBL" id="CP002116">
    <property type="protein sequence ID" value="ADK82015.1"/>
    <property type="molecule type" value="Genomic_DNA"/>
</dbReference>
<accession>E1R3P4</accession>